<keyword evidence="2" id="KW-1185">Reference proteome</keyword>
<dbReference type="Proteomes" id="UP001374535">
    <property type="component" value="Chromosome 1"/>
</dbReference>
<reference evidence="1 2" key="1">
    <citation type="journal article" date="2023" name="Life. Sci Alliance">
        <title>Evolutionary insights into 3D genome organization and epigenetic landscape of Vigna mungo.</title>
        <authorList>
            <person name="Junaid A."/>
            <person name="Singh B."/>
            <person name="Bhatia S."/>
        </authorList>
    </citation>
    <scope>NUCLEOTIDE SEQUENCE [LARGE SCALE GENOMIC DNA]</scope>
    <source>
        <strain evidence="1">Urdbean</strain>
    </source>
</reference>
<name>A0AAQ3SDK8_VIGMU</name>
<evidence type="ECO:0000313" key="1">
    <source>
        <dbReference type="EMBL" id="WVZ26462.1"/>
    </source>
</evidence>
<evidence type="ECO:0000313" key="2">
    <source>
        <dbReference type="Proteomes" id="UP001374535"/>
    </source>
</evidence>
<protein>
    <submittedName>
        <fullName evidence="1">Uncharacterized protein</fullName>
    </submittedName>
</protein>
<dbReference type="AlphaFoldDB" id="A0AAQ3SDK8"/>
<gene>
    <name evidence="1" type="ORF">V8G54_005006</name>
</gene>
<dbReference type="EMBL" id="CP144700">
    <property type="protein sequence ID" value="WVZ26462.1"/>
    <property type="molecule type" value="Genomic_DNA"/>
</dbReference>
<organism evidence="1 2">
    <name type="scientific">Vigna mungo</name>
    <name type="common">Black gram</name>
    <name type="synonym">Phaseolus mungo</name>
    <dbReference type="NCBI Taxonomy" id="3915"/>
    <lineage>
        <taxon>Eukaryota</taxon>
        <taxon>Viridiplantae</taxon>
        <taxon>Streptophyta</taxon>
        <taxon>Embryophyta</taxon>
        <taxon>Tracheophyta</taxon>
        <taxon>Spermatophyta</taxon>
        <taxon>Magnoliopsida</taxon>
        <taxon>eudicotyledons</taxon>
        <taxon>Gunneridae</taxon>
        <taxon>Pentapetalae</taxon>
        <taxon>rosids</taxon>
        <taxon>fabids</taxon>
        <taxon>Fabales</taxon>
        <taxon>Fabaceae</taxon>
        <taxon>Papilionoideae</taxon>
        <taxon>50 kb inversion clade</taxon>
        <taxon>NPAAA clade</taxon>
        <taxon>indigoferoid/millettioid clade</taxon>
        <taxon>Phaseoleae</taxon>
        <taxon>Vigna</taxon>
    </lineage>
</organism>
<accession>A0AAQ3SDK8</accession>
<proteinExistence type="predicted"/>
<sequence>MSHPENKNKTTFFILLKQKVLYAEPTSRIIYIDISKMECYIRRCIQDIREFKLNQVHELLTEVAEPNHKRRIWVGNTFNSYMSKKNTTQQECVPITKGHHKKTSYCSNY</sequence>